<dbReference type="Pfam" id="PF01042">
    <property type="entry name" value="Ribonuc_L-PSP"/>
    <property type="match status" value="1"/>
</dbReference>
<dbReference type="RefSeq" id="WP_270076463.1">
    <property type="nucleotide sequence ID" value="NZ_CP115174.1"/>
</dbReference>
<evidence type="ECO:0000313" key="3">
    <source>
        <dbReference type="Proteomes" id="UP001210865"/>
    </source>
</evidence>
<dbReference type="InterPro" id="IPR006175">
    <property type="entry name" value="YjgF/YER057c/UK114"/>
</dbReference>
<evidence type="ECO:0000313" key="2">
    <source>
        <dbReference type="EMBL" id="WBO21815.1"/>
    </source>
</evidence>
<dbReference type="EMBL" id="CP115174">
    <property type="protein sequence ID" value="WBO21815.1"/>
    <property type="molecule type" value="Genomic_DNA"/>
</dbReference>
<dbReference type="SUPFAM" id="SSF55298">
    <property type="entry name" value="YjgF-like"/>
    <property type="match status" value="1"/>
</dbReference>
<dbReference type="PROSITE" id="PS01094">
    <property type="entry name" value="UPF0076"/>
    <property type="match status" value="1"/>
</dbReference>
<name>A0ABY7NLG6_9SPHN</name>
<dbReference type="CDD" id="cd02199">
    <property type="entry name" value="YjgF_YER057c_UK114_like_1"/>
    <property type="match status" value="1"/>
</dbReference>
<organism evidence="2 3">
    <name type="scientific">Sphingomonas abietis</name>
    <dbReference type="NCBI Taxonomy" id="3012344"/>
    <lineage>
        <taxon>Bacteria</taxon>
        <taxon>Pseudomonadati</taxon>
        <taxon>Pseudomonadota</taxon>
        <taxon>Alphaproteobacteria</taxon>
        <taxon>Sphingomonadales</taxon>
        <taxon>Sphingomonadaceae</taxon>
        <taxon>Sphingomonas</taxon>
    </lineage>
</organism>
<reference evidence="2 3" key="1">
    <citation type="submission" date="2022-12" db="EMBL/GenBank/DDBJ databases">
        <title>Sphingomonas abieness sp. nov., an endophytic bacterium isolated from Abies koreana.</title>
        <authorList>
            <person name="Jiang L."/>
            <person name="Lee J."/>
        </authorList>
    </citation>
    <scope>NUCLEOTIDE SEQUENCE [LARGE SCALE GENOMIC DNA]</scope>
    <source>
        <strain evidence="3">PAMB 00755</strain>
    </source>
</reference>
<dbReference type="PANTHER" id="PTHR43760">
    <property type="entry name" value="ENDORIBONUCLEASE-RELATED"/>
    <property type="match status" value="1"/>
</dbReference>
<dbReference type="Proteomes" id="UP001210865">
    <property type="component" value="Chromosome"/>
</dbReference>
<dbReference type="Gene3D" id="3.30.1330.40">
    <property type="entry name" value="RutC-like"/>
    <property type="match status" value="1"/>
</dbReference>
<protein>
    <submittedName>
        <fullName evidence="2">RidA family protein</fullName>
    </submittedName>
</protein>
<dbReference type="InterPro" id="IPR013813">
    <property type="entry name" value="Endoribo_LPSP/chorism_mut-like"/>
</dbReference>
<dbReference type="InterPro" id="IPR035959">
    <property type="entry name" value="RutC-like_sf"/>
</dbReference>
<comment type="similarity">
    <text evidence="1">Belongs to the RutC family.</text>
</comment>
<accession>A0ABY7NLG6</accession>
<dbReference type="InterPro" id="IPR019897">
    <property type="entry name" value="RidA_CS"/>
</dbReference>
<gene>
    <name evidence="2" type="ORF">PBT88_16845</name>
</gene>
<evidence type="ECO:0000256" key="1">
    <source>
        <dbReference type="ARBA" id="ARBA00010552"/>
    </source>
</evidence>
<keyword evidence="3" id="KW-1185">Reference proteome</keyword>
<sequence length="150" mass="15706">MIAKHLAALGWALPDPPEPRGLYSPIQQHAGLVYVSGQLSRSAEGIIQGPATPETDPTTYAAAGKACLARALAAVQQSIDLDCLERPIFLRGYVFASASFTRHSAVLDHVSGPLAQLFPGLPPPARSAIGVASLPDGGLLEIEVIFALRT</sequence>
<dbReference type="PANTHER" id="PTHR43760:SF1">
    <property type="entry name" value="ENDORIBONUCLEASE L-PSP_CHORISMATE MUTASE-LIKE DOMAIN-CONTAINING PROTEIN"/>
    <property type="match status" value="1"/>
</dbReference>
<proteinExistence type="inferred from homology"/>